<sequence>MSLDVYNLTPKELKHLNSSLSNYKSKGLEILVEPRSDGVLVSFRCVLSPSEVSDYYSCNFEQLQYRVILTEWHNNILQNSSTLTTKHNQLTLKSLTEGWRYMITVHLEGNNKTLSTQTEFTHHTTRSTESTVESVNSGKPVKLCNIVDTVGEKSGVREYRLNIGLDEGEYLTCKFSDADLVEEVVDNFMKENKLKSFLKDSLTQTINALKSSQDSIKTLDLTDLI</sequence>
<dbReference type="eggNOG" id="ENOG502QXR6">
    <property type="taxonomic scope" value="Eukaryota"/>
</dbReference>
<name>Q4N3H8_THEPA</name>
<evidence type="ECO:0000313" key="2">
    <source>
        <dbReference type="Proteomes" id="UP000001949"/>
    </source>
</evidence>
<dbReference type="VEuPathDB" id="PiroplasmaDB:TpMuguga_04g00412"/>
<dbReference type="KEGG" id="tpv:TP04_0412"/>
<proteinExistence type="predicted"/>
<dbReference type="EMBL" id="AAGK01000004">
    <property type="protein sequence ID" value="EAN31764.1"/>
    <property type="molecule type" value="Genomic_DNA"/>
</dbReference>
<accession>Q4N3H8</accession>
<evidence type="ECO:0000313" key="1">
    <source>
        <dbReference type="EMBL" id="EAN31764.1"/>
    </source>
</evidence>
<gene>
    <name evidence="1" type="ordered locus">TP04_0412</name>
</gene>
<dbReference type="Proteomes" id="UP000001949">
    <property type="component" value="Unassembled WGS sequence"/>
</dbReference>
<dbReference type="AlphaFoldDB" id="Q4N3H8"/>
<protein>
    <submittedName>
        <fullName evidence="1">Uncharacterized protein</fullName>
    </submittedName>
</protein>
<comment type="caution">
    <text evidence="1">The sequence shown here is derived from an EMBL/GenBank/DDBJ whole genome shotgun (WGS) entry which is preliminary data.</text>
</comment>
<dbReference type="InParanoid" id="Q4N3H8"/>
<reference evidence="1 2" key="1">
    <citation type="journal article" date="2005" name="Science">
        <title>Genome sequence of Theileria parva, a bovine pathogen that transforms lymphocytes.</title>
        <authorList>
            <person name="Gardner M.J."/>
            <person name="Bishop R."/>
            <person name="Shah T."/>
            <person name="de Villiers E.P."/>
            <person name="Carlton J.M."/>
            <person name="Hall N."/>
            <person name="Ren Q."/>
            <person name="Paulsen I.T."/>
            <person name="Pain A."/>
            <person name="Berriman M."/>
            <person name="Wilson R.J.M."/>
            <person name="Sato S."/>
            <person name="Ralph S.A."/>
            <person name="Mann D.J."/>
            <person name="Xiong Z."/>
            <person name="Shallom S.J."/>
            <person name="Weidman J."/>
            <person name="Jiang L."/>
            <person name="Lynn J."/>
            <person name="Weaver B."/>
            <person name="Shoaibi A."/>
            <person name="Domingo A.R."/>
            <person name="Wasawo D."/>
            <person name="Crabtree J."/>
            <person name="Wortman J.R."/>
            <person name="Haas B."/>
            <person name="Angiuoli S.V."/>
            <person name="Creasy T.H."/>
            <person name="Lu C."/>
            <person name="Suh B."/>
            <person name="Silva J.C."/>
            <person name="Utterback T.R."/>
            <person name="Feldblyum T.V."/>
            <person name="Pertea M."/>
            <person name="Allen J."/>
            <person name="Nierman W.C."/>
            <person name="Taracha E.L.N."/>
            <person name="Salzberg S.L."/>
            <person name="White O.R."/>
            <person name="Fitzhugh H.A."/>
            <person name="Morzaria S."/>
            <person name="Venter J.C."/>
            <person name="Fraser C.M."/>
            <person name="Nene V."/>
        </authorList>
    </citation>
    <scope>NUCLEOTIDE SEQUENCE [LARGE SCALE GENOMIC DNA]</scope>
    <source>
        <strain evidence="1 2">Muguga</strain>
    </source>
</reference>
<organism evidence="1 2">
    <name type="scientific">Theileria parva</name>
    <name type="common">East coast fever infection agent</name>
    <dbReference type="NCBI Taxonomy" id="5875"/>
    <lineage>
        <taxon>Eukaryota</taxon>
        <taxon>Sar</taxon>
        <taxon>Alveolata</taxon>
        <taxon>Apicomplexa</taxon>
        <taxon>Aconoidasida</taxon>
        <taxon>Piroplasmida</taxon>
        <taxon>Theileriidae</taxon>
        <taxon>Theileria</taxon>
    </lineage>
</organism>
<dbReference type="OMA" id="VILTEWH"/>
<keyword evidence="2" id="KW-1185">Reference proteome</keyword>